<feature type="chain" id="PRO_5004560954" description="LysM domain-containing protein" evidence="1">
    <location>
        <begin position="20"/>
        <end position="555"/>
    </location>
</feature>
<dbReference type="Proteomes" id="UP000015100">
    <property type="component" value="Unassembled WGS sequence"/>
</dbReference>
<protein>
    <recommendedName>
        <fullName evidence="4">LysM domain-containing protein</fullName>
    </recommendedName>
</protein>
<dbReference type="HOGENOM" id="CLU_490903_0_0_1"/>
<evidence type="ECO:0000256" key="1">
    <source>
        <dbReference type="SAM" id="SignalP"/>
    </source>
</evidence>
<comment type="caution">
    <text evidence="2">The sequence shown here is derived from an EMBL/GenBank/DDBJ whole genome shotgun (WGS) entry which is preliminary data.</text>
</comment>
<reference evidence="2 3" key="1">
    <citation type="journal article" date="2013" name="PLoS Genet.">
        <title>Genomic mechanisms accounting for the adaptation to parasitism in nematode-trapping fungi.</title>
        <authorList>
            <person name="Meerupati T."/>
            <person name="Andersson K.M."/>
            <person name="Friman E."/>
            <person name="Kumar D."/>
            <person name="Tunlid A."/>
            <person name="Ahren D."/>
        </authorList>
    </citation>
    <scope>NUCLEOTIDE SEQUENCE [LARGE SCALE GENOMIC DNA]</scope>
    <source>
        <strain evidence="2 3">CBS 200.50</strain>
    </source>
</reference>
<dbReference type="OMA" id="TCVPGTC"/>
<dbReference type="eggNOG" id="ENOG502RU8V">
    <property type="taxonomic scope" value="Eukaryota"/>
</dbReference>
<gene>
    <name evidence="2" type="ORF">H072_938</name>
</gene>
<evidence type="ECO:0000313" key="3">
    <source>
        <dbReference type="Proteomes" id="UP000015100"/>
    </source>
</evidence>
<proteinExistence type="predicted"/>
<sequence>MKAALAIALLSQAIAYVNAAYYDYGCSDKCFSQVKGNYNGRADCTRYLKRTITSGTSTKTTTTTVKATSTKTSKTTTTTTSITTETDTVTVTSSNTETGTVTVTVGVVVTNTVPTVVTITNTVGALDTSTVPITETLFTTGTTTLTSGTLIVTLSPDPVTDGDYGATAASTTSGPSSASANAKLVRKELEERGTYGPPSPRLAGQPDNCKQWAFVRSTDTTYSLINRYYASSKINRVNLLKWNPTVKSNAADWYKAKGTFVCIALDTYPSYASDCNSSKYTSVCSGCMGIMPTTKKVFAATSTSKCFVTSTSTKTTILTSTATATSTEHTTTTTTVVIILNATAVVSETSTSTATATSTSTDTATATTTSTTTITSTGTATIGVTNTQTVPQLTTTTYVCPTGYTECSGSCVNTLTSNTNCGGCNNKCSTSCQAGACAGCTADTSTCSSGGGRTCDDGSTCICILNVEGQRLCAISSGCMGAICAHSSECGVGYTCVPGTCCGAKPVCMRTPEGCPNGQTVQRIFKRSPGAPSKRRVLVPEFDPSWKFRMMEKKP</sequence>
<accession>S8AVH4</accession>
<organism evidence="2 3">
    <name type="scientific">Dactylellina haptotyla (strain CBS 200.50)</name>
    <name type="common">Nematode-trapping fungus</name>
    <name type="synonym">Monacrosporium haptotylum</name>
    <dbReference type="NCBI Taxonomy" id="1284197"/>
    <lineage>
        <taxon>Eukaryota</taxon>
        <taxon>Fungi</taxon>
        <taxon>Dikarya</taxon>
        <taxon>Ascomycota</taxon>
        <taxon>Pezizomycotina</taxon>
        <taxon>Orbiliomycetes</taxon>
        <taxon>Orbiliales</taxon>
        <taxon>Orbiliaceae</taxon>
        <taxon>Dactylellina</taxon>
    </lineage>
</organism>
<dbReference type="EMBL" id="AQGS01000024">
    <property type="protein sequence ID" value="EPS44976.1"/>
    <property type="molecule type" value="Genomic_DNA"/>
</dbReference>
<reference evidence="3" key="2">
    <citation type="submission" date="2013-04" db="EMBL/GenBank/DDBJ databases">
        <title>Genomic mechanisms accounting for the adaptation to parasitism in nematode-trapping fungi.</title>
        <authorList>
            <person name="Ahren D.G."/>
        </authorList>
    </citation>
    <scope>NUCLEOTIDE SEQUENCE [LARGE SCALE GENOMIC DNA]</scope>
    <source>
        <strain evidence="3">CBS 200.50</strain>
    </source>
</reference>
<name>S8AVH4_DACHA</name>
<keyword evidence="1" id="KW-0732">Signal</keyword>
<evidence type="ECO:0000313" key="2">
    <source>
        <dbReference type="EMBL" id="EPS44976.1"/>
    </source>
</evidence>
<evidence type="ECO:0008006" key="4">
    <source>
        <dbReference type="Google" id="ProtNLM"/>
    </source>
</evidence>
<feature type="signal peptide" evidence="1">
    <location>
        <begin position="1"/>
        <end position="19"/>
    </location>
</feature>
<dbReference type="AlphaFoldDB" id="S8AVH4"/>
<dbReference type="STRING" id="1284197.S8AVH4"/>
<dbReference type="OrthoDB" id="2281372at2759"/>
<keyword evidence="3" id="KW-1185">Reference proteome</keyword>